<feature type="transmembrane region" description="Helical" evidence="10">
    <location>
        <begin position="223"/>
        <end position="244"/>
    </location>
</feature>
<dbReference type="PANTHER" id="PTHR22811">
    <property type="entry name" value="TRANSMEMBRANE EMP24 DOMAIN-CONTAINING PROTEIN"/>
    <property type="match status" value="1"/>
</dbReference>
<protein>
    <submittedName>
        <fullName evidence="12">GOLD domain</fullName>
    </submittedName>
</protein>
<dbReference type="InterPro" id="IPR036598">
    <property type="entry name" value="GOLD_dom_sf"/>
</dbReference>
<keyword evidence="4 9" id="KW-0812">Transmembrane</keyword>
<evidence type="ECO:0000256" key="8">
    <source>
        <dbReference type="ARBA" id="ARBA00037847"/>
    </source>
</evidence>
<dbReference type="GO" id="GO:0016020">
    <property type="term" value="C:membrane"/>
    <property type="evidence" value="ECO:0007669"/>
    <property type="project" value="UniProtKB-SubCell"/>
</dbReference>
<feature type="domain" description="GOLD" evidence="11">
    <location>
        <begin position="77"/>
        <end position="158"/>
    </location>
</feature>
<keyword evidence="7 10" id="KW-0472">Membrane</keyword>
<keyword evidence="3" id="KW-0217">Developmental protein</keyword>
<gene>
    <name evidence="12" type="ORF">CINCED_3A009504</name>
</gene>
<evidence type="ECO:0000313" key="12">
    <source>
        <dbReference type="EMBL" id="VVC46271.1"/>
    </source>
</evidence>
<dbReference type="SUPFAM" id="SSF101576">
    <property type="entry name" value="Supernatant protein factor (SPF), C-terminal domain"/>
    <property type="match status" value="1"/>
</dbReference>
<evidence type="ECO:0000256" key="7">
    <source>
        <dbReference type="ARBA" id="ARBA00023136"/>
    </source>
</evidence>
<dbReference type="InterPro" id="IPR009038">
    <property type="entry name" value="GOLD_dom"/>
</dbReference>
<comment type="similarity">
    <text evidence="2 9">Belongs to the EMP24/GP25L family.</text>
</comment>
<proteinExistence type="inferred from homology"/>
<dbReference type="Proteomes" id="UP000325440">
    <property type="component" value="Unassembled WGS sequence"/>
</dbReference>
<evidence type="ECO:0000313" key="13">
    <source>
        <dbReference type="Proteomes" id="UP000325440"/>
    </source>
</evidence>
<dbReference type="EMBL" id="CABPRJ010002457">
    <property type="protein sequence ID" value="VVC46271.1"/>
    <property type="molecule type" value="Genomic_DNA"/>
</dbReference>
<evidence type="ECO:0000256" key="9">
    <source>
        <dbReference type="RuleBase" id="RU003827"/>
    </source>
</evidence>
<evidence type="ECO:0000256" key="3">
    <source>
        <dbReference type="ARBA" id="ARBA00022473"/>
    </source>
</evidence>
<keyword evidence="6 10" id="KW-1133">Transmembrane helix</keyword>
<name>A0A5E4NQQ3_9HEMI</name>
<keyword evidence="13" id="KW-1185">Reference proteome</keyword>
<accession>A0A5E4NQQ3</accession>
<evidence type="ECO:0000256" key="2">
    <source>
        <dbReference type="ARBA" id="ARBA00007104"/>
    </source>
</evidence>
<evidence type="ECO:0000259" key="11">
    <source>
        <dbReference type="PROSITE" id="PS50866"/>
    </source>
</evidence>
<dbReference type="OrthoDB" id="10037706at2759"/>
<dbReference type="AlphaFoldDB" id="A0A5E4NQQ3"/>
<evidence type="ECO:0000256" key="1">
    <source>
        <dbReference type="ARBA" id="ARBA00004479"/>
    </source>
</evidence>
<dbReference type="GO" id="GO:0012505">
    <property type="term" value="C:endomembrane system"/>
    <property type="evidence" value="ECO:0007669"/>
    <property type="project" value="UniProtKB-SubCell"/>
</dbReference>
<evidence type="ECO:0000256" key="10">
    <source>
        <dbReference type="SAM" id="Phobius"/>
    </source>
</evidence>
<evidence type="ECO:0000256" key="6">
    <source>
        <dbReference type="ARBA" id="ARBA00022989"/>
    </source>
</evidence>
<evidence type="ECO:0000256" key="5">
    <source>
        <dbReference type="ARBA" id="ARBA00022729"/>
    </source>
</evidence>
<sequence>MINRHQEKNVFIRFYLLFVCILAYSTIHCAITKAQSIPLPQEQQFGPTPQDVPTLPWYEYLPTLAVDFKVIIEPGKDECYFQFVNPGATFYVNAQVVKEGEMVGFTVKHPNGQIVHSYEQKASLNFQDPYSTGGSYSVCVDNTFSKFDAKKVNVYISVIRYDKFEIKEIRETNLNFKNVTTILNIIQNNINFALKQQEFLISQEDEDYFYMLKKEVNVNCNGFLIMLVIFLSSIVQVCFICIPFNAKYGNLKIEA</sequence>
<evidence type="ECO:0000256" key="4">
    <source>
        <dbReference type="ARBA" id="ARBA00022692"/>
    </source>
</evidence>
<keyword evidence="5" id="KW-0732">Signal</keyword>
<dbReference type="PROSITE" id="PS50866">
    <property type="entry name" value="GOLD"/>
    <property type="match status" value="1"/>
</dbReference>
<reference evidence="12 13" key="1">
    <citation type="submission" date="2019-08" db="EMBL/GenBank/DDBJ databases">
        <authorList>
            <person name="Alioto T."/>
            <person name="Alioto T."/>
            <person name="Gomez Garrido J."/>
        </authorList>
    </citation>
    <scope>NUCLEOTIDE SEQUENCE [LARGE SCALE GENOMIC DNA]</scope>
</reference>
<dbReference type="Pfam" id="PF01105">
    <property type="entry name" value="EMP24_GP25L"/>
    <property type="match status" value="1"/>
</dbReference>
<comment type="subcellular location">
    <subcellularLocation>
        <location evidence="8">Endomembrane system</location>
        <topology evidence="8">Single-pass membrane protein</topology>
    </subcellularLocation>
    <subcellularLocation>
        <location evidence="1 9">Membrane</location>
        <topology evidence="1 9">Single-pass type I membrane protein</topology>
    </subcellularLocation>
</comment>
<organism evidence="12 13">
    <name type="scientific">Cinara cedri</name>
    <dbReference type="NCBI Taxonomy" id="506608"/>
    <lineage>
        <taxon>Eukaryota</taxon>
        <taxon>Metazoa</taxon>
        <taxon>Ecdysozoa</taxon>
        <taxon>Arthropoda</taxon>
        <taxon>Hexapoda</taxon>
        <taxon>Insecta</taxon>
        <taxon>Pterygota</taxon>
        <taxon>Neoptera</taxon>
        <taxon>Paraneoptera</taxon>
        <taxon>Hemiptera</taxon>
        <taxon>Sternorrhyncha</taxon>
        <taxon>Aphidomorpha</taxon>
        <taxon>Aphidoidea</taxon>
        <taxon>Aphididae</taxon>
        <taxon>Lachninae</taxon>
        <taxon>Cinara</taxon>
    </lineage>
</organism>
<dbReference type="InterPro" id="IPR015720">
    <property type="entry name" value="Emp24-like"/>
</dbReference>
<dbReference type="SMART" id="SM01190">
    <property type="entry name" value="EMP24_GP25L"/>
    <property type="match status" value="1"/>
</dbReference>